<accession>A0A6A6NDL1</accession>
<dbReference type="Pfam" id="PF01603">
    <property type="entry name" value="B56"/>
    <property type="match status" value="2"/>
</dbReference>
<dbReference type="SUPFAM" id="SSF48371">
    <property type="entry name" value="ARM repeat"/>
    <property type="match status" value="1"/>
</dbReference>
<dbReference type="PANTHER" id="PTHR10257:SF28">
    <property type="entry name" value="SERINE_THREONINE PROTEIN PHOSPHATASE 2A REGULATORY SUBUNIT"/>
    <property type="match status" value="1"/>
</dbReference>
<dbReference type="EMBL" id="JAAGAX010000002">
    <property type="protein sequence ID" value="KAF2322679.1"/>
    <property type="molecule type" value="Genomic_DNA"/>
</dbReference>
<dbReference type="InterPro" id="IPR016024">
    <property type="entry name" value="ARM-type_fold"/>
</dbReference>
<dbReference type="Gene3D" id="1.25.10.10">
    <property type="entry name" value="Leucine-rich Repeat Variant"/>
    <property type="match status" value="2"/>
</dbReference>
<evidence type="ECO:0000313" key="1">
    <source>
        <dbReference type="EMBL" id="KAF2322679.1"/>
    </source>
</evidence>
<comment type="caution">
    <text evidence="1">The sequence shown here is derived from an EMBL/GenBank/DDBJ whole genome shotgun (WGS) entry which is preliminary data.</text>
</comment>
<dbReference type="GO" id="GO:0007165">
    <property type="term" value="P:signal transduction"/>
    <property type="evidence" value="ECO:0007669"/>
    <property type="project" value="InterPro"/>
</dbReference>
<dbReference type="GO" id="GO:0000159">
    <property type="term" value="C:protein phosphatase type 2A complex"/>
    <property type="evidence" value="ECO:0007669"/>
    <property type="project" value="InterPro"/>
</dbReference>
<dbReference type="AlphaFoldDB" id="A0A6A6NDL1"/>
<dbReference type="GO" id="GO:0019888">
    <property type="term" value="F:protein phosphatase regulator activity"/>
    <property type="evidence" value="ECO:0007669"/>
    <property type="project" value="InterPro"/>
</dbReference>
<protein>
    <submittedName>
        <fullName evidence="1">Uncharacterized protein</fullName>
    </submittedName>
</protein>
<dbReference type="InterPro" id="IPR011989">
    <property type="entry name" value="ARM-like"/>
</dbReference>
<keyword evidence="2" id="KW-1185">Reference proteome</keyword>
<organism evidence="1 2">
    <name type="scientific">Hevea brasiliensis</name>
    <name type="common">Para rubber tree</name>
    <name type="synonym">Siphonia brasiliensis</name>
    <dbReference type="NCBI Taxonomy" id="3981"/>
    <lineage>
        <taxon>Eukaryota</taxon>
        <taxon>Viridiplantae</taxon>
        <taxon>Streptophyta</taxon>
        <taxon>Embryophyta</taxon>
        <taxon>Tracheophyta</taxon>
        <taxon>Spermatophyta</taxon>
        <taxon>Magnoliopsida</taxon>
        <taxon>eudicotyledons</taxon>
        <taxon>Gunneridae</taxon>
        <taxon>Pentapetalae</taxon>
        <taxon>rosids</taxon>
        <taxon>fabids</taxon>
        <taxon>Malpighiales</taxon>
        <taxon>Euphorbiaceae</taxon>
        <taxon>Crotonoideae</taxon>
        <taxon>Micrandreae</taxon>
        <taxon>Hevea</taxon>
    </lineage>
</organism>
<evidence type="ECO:0000313" key="2">
    <source>
        <dbReference type="Proteomes" id="UP000467840"/>
    </source>
</evidence>
<gene>
    <name evidence="1" type="ORF">GH714_028469</name>
</gene>
<name>A0A6A6NDL1_HEVBR</name>
<reference evidence="1 2" key="1">
    <citation type="journal article" date="2020" name="Mol. Plant">
        <title>The Chromosome-Based Rubber Tree Genome Provides New Insights into Spurge Genome Evolution and Rubber Biosynthesis.</title>
        <authorList>
            <person name="Liu J."/>
            <person name="Shi C."/>
            <person name="Shi C.C."/>
            <person name="Li W."/>
            <person name="Zhang Q.J."/>
            <person name="Zhang Y."/>
            <person name="Li K."/>
            <person name="Lu H.F."/>
            <person name="Shi C."/>
            <person name="Zhu S.T."/>
            <person name="Xiao Z.Y."/>
            <person name="Nan H."/>
            <person name="Yue Y."/>
            <person name="Zhu X.G."/>
            <person name="Wu Y."/>
            <person name="Hong X.N."/>
            <person name="Fan G.Y."/>
            <person name="Tong Y."/>
            <person name="Zhang D."/>
            <person name="Mao C.L."/>
            <person name="Liu Y.L."/>
            <person name="Hao S.J."/>
            <person name="Liu W.Q."/>
            <person name="Lv M.Q."/>
            <person name="Zhang H.B."/>
            <person name="Liu Y."/>
            <person name="Hu-Tang G.R."/>
            <person name="Wang J.P."/>
            <person name="Wang J.H."/>
            <person name="Sun Y.H."/>
            <person name="Ni S.B."/>
            <person name="Chen W.B."/>
            <person name="Zhang X.C."/>
            <person name="Jiao Y.N."/>
            <person name="Eichler E.E."/>
            <person name="Li G.H."/>
            <person name="Liu X."/>
            <person name="Gao L.Z."/>
        </authorList>
    </citation>
    <scope>NUCLEOTIDE SEQUENCE [LARGE SCALE GENOMIC DNA]</scope>
    <source>
        <strain evidence="2">cv. GT1</strain>
        <tissue evidence="1">Leaf</tissue>
    </source>
</reference>
<sequence>MISANLFQPLPPSNNNAITADLLEDEEFASALSPTWPHLQLVYDILLRLVLNVDPKKEPMLGGIVVRGVLRYWPITNCHKEVLLIGELEELVDNIDPDHYRKLALPLCTQITRCLNSWNSQVAERALYIWNNEQFVKMANSAIEEVFPVVVEGMEKNLKWHWSQSVKQLTENVKAMLEEMDPSLYEKCLQEIGHKEYLAQQEEVKRKKRWERIELEAAKSQFLQPQKFICVSH</sequence>
<proteinExistence type="predicted"/>
<dbReference type="PANTHER" id="PTHR10257">
    <property type="entry name" value="SERINE/THREONINE PROTEIN PHOSPHATASE 2A PP2A REGULATORY SUBUNIT B"/>
    <property type="match status" value="1"/>
</dbReference>
<dbReference type="Proteomes" id="UP000467840">
    <property type="component" value="Chromosome 11"/>
</dbReference>
<dbReference type="InterPro" id="IPR002554">
    <property type="entry name" value="PP2A_B56"/>
</dbReference>